<evidence type="ECO:0000313" key="1">
    <source>
        <dbReference type="EMBL" id="CAK1254377.1"/>
    </source>
</evidence>
<dbReference type="Proteomes" id="UP001314262">
    <property type="component" value="Unassembled WGS sequence"/>
</dbReference>
<sequence length="73" mass="8425">MVVARQAMKRNSLIYSILTSYDYGAIESLAQQDANHKRKKCGRKPTLSRSQKSLIEEYLTLTWSPEIVTHQLK</sequence>
<comment type="caution">
    <text evidence="1">The sequence shown here is derived from an EMBL/GenBank/DDBJ whole genome shotgun (WGS) entry which is preliminary data.</text>
</comment>
<proteinExistence type="predicted"/>
<evidence type="ECO:0000313" key="2">
    <source>
        <dbReference type="Proteomes" id="UP001314262"/>
    </source>
</evidence>
<accession>A0ABM9N205</accession>
<gene>
    <name evidence="1" type="ORF">R53137_KAKDMLNK_01560</name>
</gene>
<dbReference type="EMBL" id="CAUZLT010000008">
    <property type="protein sequence ID" value="CAK1254377.1"/>
    <property type="molecule type" value="Genomic_DNA"/>
</dbReference>
<protein>
    <submittedName>
        <fullName evidence="1">IS30 family (Tra8)</fullName>
    </submittedName>
</protein>
<reference evidence="1 2" key="1">
    <citation type="submission" date="2023-10" db="EMBL/GenBank/DDBJ databases">
        <authorList>
            <person name="Botero Cardona J."/>
        </authorList>
    </citation>
    <scope>NUCLEOTIDE SEQUENCE [LARGE SCALE GENOMIC DNA]</scope>
    <source>
        <strain evidence="1 2">R-53137</strain>
    </source>
</reference>
<name>A0ABM9N205_9LACO</name>
<dbReference type="RefSeq" id="WP_338349277.1">
    <property type="nucleotide sequence ID" value="NZ_CAUZLT010000008.1"/>
</dbReference>
<keyword evidence="2" id="KW-1185">Reference proteome</keyword>
<organism evidence="1 2">
    <name type="scientific">Fructobacillus tropaeoli</name>
    <dbReference type="NCBI Taxonomy" id="709323"/>
    <lineage>
        <taxon>Bacteria</taxon>
        <taxon>Bacillati</taxon>
        <taxon>Bacillota</taxon>
        <taxon>Bacilli</taxon>
        <taxon>Lactobacillales</taxon>
        <taxon>Lactobacillaceae</taxon>
        <taxon>Fructobacillus</taxon>
    </lineage>
</organism>